<evidence type="ECO:0008006" key="3">
    <source>
        <dbReference type="Google" id="ProtNLM"/>
    </source>
</evidence>
<dbReference type="Proteomes" id="UP001307889">
    <property type="component" value="Chromosome 1"/>
</dbReference>
<keyword evidence="2" id="KW-1185">Reference proteome</keyword>
<reference evidence="1 2" key="1">
    <citation type="submission" date="2023-09" db="EMBL/GenBank/DDBJ databases">
        <title>Nesidiocoris tenuis whole genome shotgun sequence.</title>
        <authorList>
            <person name="Shibata T."/>
            <person name="Shimoda M."/>
            <person name="Kobayashi T."/>
            <person name="Uehara T."/>
        </authorList>
    </citation>
    <scope>NUCLEOTIDE SEQUENCE [LARGE SCALE GENOMIC DNA]</scope>
    <source>
        <strain evidence="1 2">Japan</strain>
    </source>
</reference>
<protein>
    <recommendedName>
        <fullName evidence="3">Thioester reductase (TE) domain-containing protein</fullName>
    </recommendedName>
</protein>
<organism evidence="1 2">
    <name type="scientific">Nesidiocoris tenuis</name>
    <dbReference type="NCBI Taxonomy" id="355587"/>
    <lineage>
        <taxon>Eukaryota</taxon>
        <taxon>Metazoa</taxon>
        <taxon>Ecdysozoa</taxon>
        <taxon>Arthropoda</taxon>
        <taxon>Hexapoda</taxon>
        <taxon>Insecta</taxon>
        <taxon>Pterygota</taxon>
        <taxon>Neoptera</taxon>
        <taxon>Paraneoptera</taxon>
        <taxon>Hemiptera</taxon>
        <taxon>Heteroptera</taxon>
        <taxon>Panheteroptera</taxon>
        <taxon>Cimicomorpha</taxon>
        <taxon>Miridae</taxon>
        <taxon>Dicyphina</taxon>
        <taxon>Nesidiocoris</taxon>
    </lineage>
</organism>
<name>A0ABN7AA88_9HEMI</name>
<sequence length="77" mass="8595">MGVHECKRKPNHIIHNPGFLPWRVIFFKIQNQDALGPLERFRDELSRGSILFNSAGTITTSAASLDEWIVSCLSGIG</sequence>
<accession>A0ABN7AA88</accession>
<dbReference type="EMBL" id="AP028909">
    <property type="protein sequence ID" value="BES87765.1"/>
    <property type="molecule type" value="Genomic_DNA"/>
</dbReference>
<evidence type="ECO:0000313" key="2">
    <source>
        <dbReference type="Proteomes" id="UP001307889"/>
    </source>
</evidence>
<evidence type="ECO:0000313" key="1">
    <source>
        <dbReference type="EMBL" id="BES87765.1"/>
    </source>
</evidence>
<proteinExistence type="predicted"/>
<gene>
    <name evidence="1" type="ORF">NTJ_00571</name>
</gene>